<proteinExistence type="predicted"/>
<feature type="domain" description="White spot syndrome virus (WSSV) Orf116/126 C-terminal" evidence="1">
    <location>
        <begin position="15"/>
        <end position="86"/>
    </location>
</feature>
<protein>
    <submittedName>
        <fullName evidence="2">WSSV521</fullName>
    </submittedName>
</protein>
<dbReference type="Pfam" id="PF07056">
    <property type="entry name" value="DUF1335"/>
    <property type="match status" value="1"/>
</dbReference>
<accession>A0A2I6SCJ5</accession>
<dbReference type="Proteomes" id="UP000267352">
    <property type="component" value="Segment"/>
</dbReference>
<sequence length="97" mass="10979">MKHISPEHDIYELDLIVGTDLLFGLGVNLRNVSKLMKKISYGTLNVVDVYHRKFFNNRIIVNPISSSFSKNVCIIPLFSAAEEFSSLGNAGFIQRYL</sequence>
<evidence type="ECO:0000259" key="1">
    <source>
        <dbReference type="Pfam" id="PF07056"/>
    </source>
</evidence>
<name>A0A2I6SCJ5_9VIRU</name>
<reference evidence="2" key="2">
    <citation type="journal article" date="2018" name="Genome Announc.">
        <title>First Report of a Complete Genome Sequence of White spot syndrome virus from India.</title>
        <authorList>
            <person name="Vinaya Kumar K."/>
            <person name="Shekhar M.S."/>
            <person name="Otta S.K."/>
            <person name="Karthic K."/>
            <person name="Ashok Kumar J."/>
            <person name="Gopikrishna G."/>
            <person name="Vijayan K.K."/>
        </authorList>
    </citation>
    <scope>NUCLEOTIDE SEQUENCE</scope>
    <source>
        <strain evidence="2">IN_AP4RU</strain>
    </source>
</reference>
<dbReference type="InterPro" id="IPR009766">
    <property type="entry name" value="WSSV_Orf116/126_C"/>
</dbReference>
<reference evidence="2" key="1">
    <citation type="submission" date="2017-12" db="EMBL/GenBank/DDBJ databases">
        <authorList>
            <person name="Katneni V.K."/>
            <person name="Shekhar M.S."/>
            <person name="Otta S.K."/>
            <person name="Karthic K."/>
            <person name="Jangam A.K."/>
            <person name="Gopikrishna G."/>
            <person name="Vijayan K.K."/>
        </authorList>
    </citation>
    <scope>NUCLEOTIDE SEQUENCE [LARGE SCALE GENOMIC DNA]</scope>
    <source>
        <strain evidence="2">IN_AP4RU</strain>
    </source>
</reference>
<evidence type="ECO:0000313" key="2">
    <source>
        <dbReference type="EMBL" id="AUO15262.1"/>
    </source>
</evidence>
<organism evidence="2">
    <name type="scientific">White spot syndrome virus</name>
    <dbReference type="NCBI Taxonomy" id="342409"/>
    <lineage>
        <taxon>Viruses</taxon>
        <taxon>Viruses incertae sedis</taxon>
        <taxon>Naldaviricetes</taxon>
        <taxon>Nimaviridae</taxon>
        <taxon>Whispovirus</taxon>
    </lineage>
</organism>
<dbReference type="EMBL" id="MG702567">
    <property type="protein sequence ID" value="AUO15262.1"/>
    <property type="molecule type" value="Genomic_DNA"/>
</dbReference>